<dbReference type="InterPro" id="IPR009057">
    <property type="entry name" value="Homeodomain-like_sf"/>
</dbReference>
<name>A0A1K0II04_CUPNE</name>
<dbReference type="Gene3D" id="1.10.10.60">
    <property type="entry name" value="Homeodomain-like"/>
    <property type="match status" value="1"/>
</dbReference>
<dbReference type="InterPro" id="IPR018060">
    <property type="entry name" value="HTH_AraC"/>
</dbReference>
<evidence type="ECO:0000259" key="4">
    <source>
        <dbReference type="PROSITE" id="PS01124"/>
    </source>
</evidence>
<keyword evidence="2" id="KW-0238">DNA-binding</keyword>
<dbReference type="PANTHER" id="PTHR47894:SF4">
    <property type="entry name" value="HTH-TYPE TRANSCRIPTIONAL REGULATOR GADX"/>
    <property type="match status" value="1"/>
</dbReference>
<dbReference type="InterPro" id="IPR032687">
    <property type="entry name" value="AraC-type_N"/>
</dbReference>
<keyword evidence="1" id="KW-0805">Transcription regulation</keyword>
<dbReference type="EMBL" id="FMSH01000279">
    <property type="protein sequence ID" value="SCU76972.1"/>
    <property type="molecule type" value="Genomic_DNA"/>
</dbReference>
<feature type="domain" description="HTH araC/xylS-type" evidence="4">
    <location>
        <begin position="247"/>
        <end position="345"/>
    </location>
</feature>
<dbReference type="GO" id="GO:0003700">
    <property type="term" value="F:DNA-binding transcription factor activity"/>
    <property type="evidence" value="ECO:0007669"/>
    <property type="project" value="InterPro"/>
</dbReference>
<evidence type="ECO:0000313" key="5">
    <source>
        <dbReference type="EMBL" id="SCU76972.1"/>
    </source>
</evidence>
<reference evidence="5" key="1">
    <citation type="submission" date="2016-09" db="EMBL/GenBank/DDBJ databases">
        <authorList>
            <person name="Capua I."/>
            <person name="De Benedictis P."/>
            <person name="Joannis T."/>
            <person name="Lombin L.H."/>
            <person name="Cattoli G."/>
        </authorList>
    </citation>
    <scope>NUCLEOTIDE SEQUENCE</scope>
    <source>
        <strain evidence="5">B9</strain>
    </source>
</reference>
<evidence type="ECO:0000256" key="2">
    <source>
        <dbReference type="ARBA" id="ARBA00023125"/>
    </source>
</evidence>
<dbReference type="SUPFAM" id="SSF46689">
    <property type="entry name" value="Homeodomain-like"/>
    <property type="match status" value="1"/>
</dbReference>
<sequence length="347" mass="38181">MTDTTDAPTHSRGSLMTVLVRSVSLTKYLAIARGAGLDPVRMVAQAGLDQACLYTPDLRIPEARLAEVLEASARVTACHSLGLMVGESWRLSDFGPVSLLLQHQPTLRHALAEIERYRHWLSDSISILVTEYPEITVLHVTLQTGRHQPGRQAMELTVAALYSLIRAILGASWKPHSVHFAHAAPADLQIHRRLFGQHIEFGSEFDGLVLASGDLDRINPLADASLAGYARGFLDLQPGAGKPSISADVRRTLHQLLPRGRGAVEQVAQSLGISPRTLQRQLEQDGDTFSALVNEVRRELAQRYLQDPQRPLARVATLLGFSEPSAFSRWFAAQFGKSPTRWRQDGA</sequence>
<protein>
    <submittedName>
        <fullName evidence="5">Transcriptional regulator AraC family</fullName>
    </submittedName>
</protein>
<dbReference type="GO" id="GO:0005829">
    <property type="term" value="C:cytosol"/>
    <property type="evidence" value="ECO:0007669"/>
    <property type="project" value="TreeGrafter"/>
</dbReference>
<evidence type="ECO:0000256" key="3">
    <source>
        <dbReference type="ARBA" id="ARBA00023163"/>
    </source>
</evidence>
<accession>A0A1K0II04</accession>
<organism evidence="5">
    <name type="scientific">Cupriavidus necator</name>
    <name type="common">Alcaligenes eutrophus</name>
    <name type="synonym">Ralstonia eutropha</name>
    <dbReference type="NCBI Taxonomy" id="106590"/>
    <lineage>
        <taxon>Bacteria</taxon>
        <taxon>Pseudomonadati</taxon>
        <taxon>Pseudomonadota</taxon>
        <taxon>Betaproteobacteria</taxon>
        <taxon>Burkholderiales</taxon>
        <taxon>Burkholderiaceae</taxon>
        <taxon>Cupriavidus</taxon>
    </lineage>
</organism>
<dbReference type="SMART" id="SM00342">
    <property type="entry name" value="HTH_ARAC"/>
    <property type="match status" value="1"/>
</dbReference>
<keyword evidence="3" id="KW-0804">Transcription</keyword>
<dbReference type="AlphaFoldDB" id="A0A1K0II04"/>
<dbReference type="Pfam" id="PF12833">
    <property type="entry name" value="HTH_18"/>
    <property type="match status" value="1"/>
</dbReference>
<dbReference type="PANTHER" id="PTHR47894">
    <property type="entry name" value="HTH-TYPE TRANSCRIPTIONAL REGULATOR GADX"/>
    <property type="match status" value="1"/>
</dbReference>
<gene>
    <name evidence="5" type="ORF">CNECB9_350031</name>
</gene>
<proteinExistence type="predicted"/>
<dbReference type="PROSITE" id="PS01124">
    <property type="entry name" value="HTH_ARAC_FAMILY_2"/>
    <property type="match status" value="1"/>
</dbReference>
<evidence type="ECO:0000256" key="1">
    <source>
        <dbReference type="ARBA" id="ARBA00023015"/>
    </source>
</evidence>
<dbReference type="GO" id="GO:0000976">
    <property type="term" value="F:transcription cis-regulatory region binding"/>
    <property type="evidence" value="ECO:0007669"/>
    <property type="project" value="TreeGrafter"/>
</dbReference>
<dbReference type="Pfam" id="PF12625">
    <property type="entry name" value="Arabinose_bd"/>
    <property type="match status" value="1"/>
</dbReference>